<keyword evidence="7 12" id="KW-0235">DNA replication</keyword>
<feature type="domain" description="Papillomavirus E2 N-terminal" evidence="14">
    <location>
        <begin position="5"/>
        <end position="201"/>
    </location>
</feature>
<evidence type="ECO:0000256" key="7">
    <source>
        <dbReference type="ARBA" id="ARBA00022705"/>
    </source>
</evidence>
<proteinExistence type="inferred from homology"/>
<dbReference type="GO" id="GO:0003677">
    <property type="term" value="F:DNA binding"/>
    <property type="evidence" value="ECO:0007669"/>
    <property type="project" value="UniProtKB-UniRule"/>
</dbReference>
<comment type="similarity">
    <text evidence="2">Belongs to the papillomaviridae E8^E2C protein family.</text>
</comment>
<keyword evidence="9 12" id="KW-0238">DNA-binding</keyword>
<feature type="domain" description="Papillomavirus E2 C-terminal" evidence="15">
    <location>
        <begin position="315"/>
        <end position="388"/>
    </location>
</feature>
<dbReference type="Pfam" id="PF00511">
    <property type="entry name" value="PPV_E2_C"/>
    <property type="match status" value="1"/>
</dbReference>
<dbReference type="GO" id="GO:0006260">
    <property type="term" value="P:DNA replication"/>
    <property type="evidence" value="ECO:0007669"/>
    <property type="project" value="UniProtKB-KW"/>
</dbReference>
<dbReference type="SUPFAM" id="SSF51332">
    <property type="entry name" value="E2 regulatory, transactivation domain"/>
    <property type="match status" value="1"/>
</dbReference>
<evidence type="ECO:0000256" key="3">
    <source>
        <dbReference type="ARBA" id="ARBA00022491"/>
    </source>
</evidence>
<dbReference type="Pfam" id="PF00508">
    <property type="entry name" value="PPV_E2_N"/>
    <property type="match status" value="1"/>
</dbReference>
<keyword evidence="10 12" id="KW-0010">Activator</keyword>
<dbReference type="GO" id="GO:0006351">
    <property type="term" value="P:DNA-templated transcription"/>
    <property type="evidence" value="ECO:0007669"/>
    <property type="project" value="UniProtKB-UniRule"/>
</dbReference>
<feature type="region of interest" description="DNA-binding domain" evidence="12">
    <location>
        <begin position="311"/>
        <end position="394"/>
    </location>
</feature>
<evidence type="ECO:0000256" key="13">
    <source>
        <dbReference type="SAM" id="MobiDB-lite"/>
    </source>
</evidence>
<comment type="PTM">
    <text evidence="12">Phosphorylated.</text>
</comment>
<dbReference type="InterPro" id="IPR042503">
    <property type="entry name" value="Regulatory_protein_E2_N_1"/>
</dbReference>
<dbReference type="SUPFAM" id="SSF54957">
    <property type="entry name" value="Viral DNA-binding domain"/>
    <property type="match status" value="1"/>
</dbReference>
<evidence type="ECO:0000256" key="9">
    <source>
        <dbReference type="ARBA" id="ARBA00023125"/>
    </source>
</evidence>
<dbReference type="GO" id="GO:0000166">
    <property type="term" value="F:nucleotide binding"/>
    <property type="evidence" value="ECO:0007669"/>
    <property type="project" value="UniProtKB-UniRule"/>
</dbReference>
<feature type="compositionally biased region" description="Basic and acidic residues" evidence="13">
    <location>
        <begin position="236"/>
        <end position="246"/>
    </location>
</feature>
<dbReference type="Gene3D" id="1.10.287.30">
    <property type="entry name" value="E2 (early) protein, N terminal domain, subdomain 1"/>
    <property type="match status" value="1"/>
</dbReference>
<evidence type="ECO:0000256" key="10">
    <source>
        <dbReference type="ARBA" id="ARBA00023159"/>
    </source>
</evidence>
<evidence type="ECO:0000256" key="6">
    <source>
        <dbReference type="ARBA" id="ARBA00022562"/>
    </source>
</evidence>
<evidence type="ECO:0000259" key="14">
    <source>
        <dbReference type="Pfam" id="PF00508"/>
    </source>
</evidence>
<dbReference type="InterPro" id="IPR000427">
    <property type="entry name" value="Papillomavirus_E2_C"/>
</dbReference>
<comment type="function">
    <text evidence="12">Plays a role in the initiation of viral DNA replication. A dimer of E2 interacts with a dimer of E1 in order to improve specificity of E1 DNA binding activity. Once the complex recognizes and binds DNA at specific sites, the E2 dimer is removed from DNA. E2 also regulates viral transcription through binding to the E2RE response element (5'-ACCNNNNNNGGT-3') present in multiple copies in the regulatory regions of the viral genome. Activates or represses transcription depending on E2RE's position with regards to proximal promoter elements including the TATA-box. Repression occurs by sterically hindering the assembly of the transcription initiation complex.</text>
</comment>
<dbReference type="InterPro" id="IPR042504">
    <property type="entry name" value="Regulatory_protein_E2_N_2"/>
</dbReference>
<dbReference type="InterPro" id="IPR001866">
    <property type="entry name" value="PPV_E2_N"/>
</dbReference>
<dbReference type="GO" id="GO:0006275">
    <property type="term" value="P:regulation of DNA replication"/>
    <property type="evidence" value="ECO:0007669"/>
    <property type="project" value="UniProtKB-UniRule"/>
</dbReference>
<evidence type="ECO:0000256" key="11">
    <source>
        <dbReference type="ARBA" id="ARBA00023163"/>
    </source>
</evidence>
<feature type="compositionally biased region" description="Low complexity" evidence="13">
    <location>
        <begin position="212"/>
        <end position="228"/>
    </location>
</feature>
<dbReference type="EMBL" id="MF588769">
    <property type="protein sequence ID" value="ATQ38672.1"/>
    <property type="molecule type" value="Genomic_DNA"/>
</dbReference>
<keyword evidence="5 12" id="KW-0597">Phosphoprotein</keyword>
<comment type="similarity">
    <text evidence="12">Belongs to the papillomaviridae E2 protein family.</text>
</comment>
<dbReference type="InterPro" id="IPR035975">
    <property type="entry name" value="E2/EBNA1_C_sf"/>
</dbReference>
<dbReference type="GO" id="GO:0042025">
    <property type="term" value="C:host cell nucleus"/>
    <property type="evidence" value="ECO:0007669"/>
    <property type="project" value="UniProtKB-SubCell"/>
</dbReference>
<name>A0A2D2AMJ3_9PAPI</name>
<dbReference type="Gene3D" id="2.170.200.10">
    <property type="entry name" value="Papillomavirus E2 early protein domain"/>
    <property type="match status" value="1"/>
</dbReference>
<dbReference type="GO" id="GO:0039693">
    <property type="term" value="P:viral DNA genome replication"/>
    <property type="evidence" value="ECO:0007669"/>
    <property type="project" value="UniProtKB-UniRule"/>
</dbReference>
<sequence>METRESLATRFAAQQEIQLNLIEQESTDLKDHIQYWASVRHENVLGYYARKEGITSLGLQPLPVLAVLQYKAKEAIHLQLLLTSLSKSQYAAEEWTLSQCSAEIINTPPKNCFKKQPFTVTVLFDNNPNNTFPYTCWDFIYYQDDASKWHKVQGNVDVNGIYYKETSGDIVYFTLFAADSERYGQTGLWTIKYKNETIFASVDSSNRAIPGPSSEASRRPASQSPPQSKTSRKRTHETDENTDRESPTSTSSGIRLRRRDQQGESTPRKQQRPARRGLGSAPSPEEVGRGTRSVPRTGLTGLRRLQEEARDPFLVLLTGCPNSLKCFRYRCQQRYASLYIKASTVFHWVSNDSESPEPGRLLIAFSSSRQRDVFLASVTIPKGTHYCFGNLDCM</sequence>
<comment type="subcellular location">
    <subcellularLocation>
        <location evidence="1 12">Host nucleus</location>
    </subcellularLocation>
</comment>
<evidence type="ECO:0000259" key="15">
    <source>
        <dbReference type="Pfam" id="PF00511"/>
    </source>
</evidence>
<dbReference type="InterPro" id="IPR033668">
    <property type="entry name" value="Reg_prot_E2"/>
</dbReference>
<comment type="subunit">
    <text evidence="12">Binds DNA as homodimer. Interacts with protein E1; this interaction greatly increases E1 DNA-binding activity. Interacts with protein L1; this interaction enhances E2-dependent replication and transcription activation. Interacts with protein L2; this interaction inhibits E2 transcriptional activity but not DNA replication function E2. Interacts with protein E7; this interaction inhibits E7 oncogenic activity. Interacts with host TAF1; this interaction modulates E2-dependent transcriptional regulation. Interacts with host BRD4; this interaction mediates E2 transcriptional activation function. Additionally, the interaction with host BRD4 on mitotic chromosomes mediates tethering of the viral genome. Interacts with host TOPBP1; this interaction is required for optimal viral DNA replication.</text>
</comment>
<comment type="caution">
    <text evidence="12">Lacks conserved residue(s) required for the propagation of feature annotation.</text>
</comment>
<evidence type="ECO:0000256" key="12">
    <source>
        <dbReference type="HAMAP-Rule" id="MF_04001"/>
    </source>
</evidence>
<keyword evidence="4 12" id="KW-0244">Early protein</keyword>
<evidence type="ECO:0000313" key="16">
    <source>
        <dbReference type="EMBL" id="ATQ38672.1"/>
    </source>
</evidence>
<evidence type="ECO:0000256" key="5">
    <source>
        <dbReference type="ARBA" id="ARBA00022553"/>
    </source>
</evidence>
<evidence type="ECO:0000256" key="2">
    <source>
        <dbReference type="ARBA" id="ARBA00007794"/>
    </source>
</evidence>
<gene>
    <name evidence="12 16" type="primary">E2</name>
</gene>
<dbReference type="InterPro" id="IPR036050">
    <property type="entry name" value="Regulatory_protein_E2_N"/>
</dbReference>
<organism evidence="16">
    <name type="scientific">Gammapapillomavirus 12</name>
    <dbReference type="NCBI Taxonomy" id="1513257"/>
    <lineage>
        <taxon>Viruses</taxon>
        <taxon>Monodnaviria</taxon>
        <taxon>Shotokuvirae</taxon>
        <taxon>Cossaviricota</taxon>
        <taxon>Papovaviricetes</taxon>
        <taxon>Zurhausenvirales</taxon>
        <taxon>Papillomaviridae</taxon>
        <taxon>Firstpapillomavirinae</taxon>
        <taxon>Gammapapillomavirus</taxon>
    </lineage>
</organism>
<keyword evidence="6 12" id="KW-1048">Host nucleus</keyword>
<protein>
    <recommendedName>
        <fullName evidence="12">Regulatory protein E2</fullName>
    </recommendedName>
</protein>
<evidence type="ECO:0000256" key="8">
    <source>
        <dbReference type="ARBA" id="ARBA00023015"/>
    </source>
</evidence>
<dbReference type="Gene3D" id="3.30.70.330">
    <property type="match status" value="1"/>
</dbReference>
<dbReference type="InterPro" id="IPR012677">
    <property type="entry name" value="Nucleotide-bd_a/b_plait_sf"/>
</dbReference>
<keyword evidence="11 12" id="KW-0804">Transcription</keyword>
<keyword evidence="8 12" id="KW-0805">Transcription regulation</keyword>
<dbReference type="GO" id="GO:0003700">
    <property type="term" value="F:DNA-binding transcription factor activity"/>
    <property type="evidence" value="ECO:0007669"/>
    <property type="project" value="UniProtKB-UniRule"/>
</dbReference>
<feature type="region of interest" description="Disordered" evidence="13">
    <location>
        <begin position="204"/>
        <end position="303"/>
    </location>
</feature>
<evidence type="ECO:0000256" key="1">
    <source>
        <dbReference type="ARBA" id="ARBA00004147"/>
    </source>
</evidence>
<evidence type="ECO:0000256" key="4">
    <source>
        <dbReference type="ARBA" id="ARBA00022518"/>
    </source>
</evidence>
<accession>A0A2D2AMJ3</accession>
<reference evidence="16" key="1">
    <citation type="journal article" date="2018" name="MSphere">
        <title>Metagenomic Discovery of 83 New Human Papillomavirus Types in Patients with Immunodeficiency.</title>
        <authorList>
            <person name="Pastrana D.V."/>
            <person name="Peretti A."/>
            <person name="Welch N.L."/>
            <person name="Borgogna C."/>
            <person name="Olivero C."/>
            <person name="Badolato R."/>
            <person name="Notarangelo L.D."/>
            <person name="Gariglio M."/>
            <person name="FitzGerald P.C."/>
            <person name="McIntosh C.E."/>
            <person name="Reeves J."/>
            <person name="Starrett G.J."/>
            <person name="Bliskovsky V."/>
            <person name="Velez D."/>
            <person name="Brownell I."/>
            <person name="Yarchoan R."/>
            <person name="Wyvill K.M."/>
            <person name="Uldrick T.S."/>
            <person name="Maldarelli F."/>
            <person name="Lisco A."/>
            <person name="Sereti I."/>
            <person name="Gonzalez C.M."/>
            <person name="Androphy E.J."/>
            <person name="McBride A.A."/>
            <person name="Van Doorslaer K."/>
            <person name="Garcia F."/>
            <person name="Dvoretzky I."/>
            <person name="Liu J.S."/>
            <person name="Han J."/>
            <person name="Murphy P.M."/>
            <person name="McDermott D.H."/>
            <person name="Buck C.B."/>
        </authorList>
    </citation>
    <scope>NUCLEOTIDE SEQUENCE</scope>
    <source>
        <strain evidence="16">IGamma12_w27c04a</strain>
    </source>
</reference>
<keyword evidence="3 12" id="KW-0678">Repressor</keyword>
<dbReference type="HAMAP" id="MF_04001">
    <property type="entry name" value="PPV_E2"/>
    <property type="match status" value="1"/>
</dbReference>